<dbReference type="PIRSF" id="PIRSF017349">
    <property type="entry name" value="UCP017349"/>
    <property type="match status" value="1"/>
</dbReference>
<sequence>MQNLLPEPPATLLPADTEADKAFAEATATGTTEALKSVAADHPTYSAAWAALAAGSLADGDPVTAYAFARTGYHRGLDALRRNGWKGHGPIPWSHGPNQGFLRCLYSLSQAAAEIGEADEAARCAQFLRDSDPAAADALS</sequence>
<keyword evidence="2" id="KW-1185">Reference proteome</keyword>
<dbReference type="RefSeq" id="WP_221380832.1">
    <property type="nucleotide sequence ID" value="NZ_JAMQOL010000042.1"/>
</dbReference>
<organism evidence="1 2">
    <name type="scientific">Paractinoplanes hotanensis</name>
    <dbReference type="NCBI Taxonomy" id="2906497"/>
    <lineage>
        <taxon>Bacteria</taxon>
        <taxon>Bacillati</taxon>
        <taxon>Actinomycetota</taxon>
        <taxon>Actinomycetes</taxon>
        <taxon>Micromonosporales</taxon>
        <taxon>Micromonosporaceae</taxon>
        <taxon>Paractinoplanes</taxon>
    </lineage>
</organism>
<proteinExistence type="predicted"/>
<comment type="caution">
    <text evidence="1">The sequence shown here is derived from an EMBL/GenBank/DDBJ whole genome shotgun (WGS) entry which is preliminary data.</text>
</comment>
<dbReference type="InterPro" id="IPR014487">
    <property type="entry name" value="DUF3151"/>
</dbReference>
<evidence type="ECO:0000313" key="2">
    <source>
        <dbReference type="Proteomes" id="UP001523216"/>
    </source>
</evidence>
<protein>
    <submittedName>
        <fullName evidence="1">DUF3151 domain-containing protein</fullName>
    </submittedName>
</protein>
<accession>A0ABT0Y7B7</accession>
<dbReference type="Proteomes" id="UP001523216">
    <property type="component" value="Unassembled WGS sequence"/>
</dbReference>
<dbReference type="EMBL" id="JAMQOL010000042">
    <property type="protein sequence ID" value="MCM4081695.1"/>
    <property type="molecule type" value="Genomic_DNA"/>
</dbReference>
<dbReference type="Pfam" id="PF11349">
    <property type="entry name" value="DUF3151"/>
    <property type="match status" value="1"/>
</dbReference>
<gene>
    <name evidence="1" type="ORF">LXN57_29390</name>
</gene>
<name>A0ABT0Y7B7_9ACTN</name>
<evidence type="ECO:0000313" key="1">
    <source>
        <dbReference type="EMBL" id="MCM4081695.1"/>
    </source>
</evidence>
<reference evidence="1 2" key="1">
    <citation type="submission" date="2022-06" db="EMBL/GenBank/DDBJ databases">
        <title>Actinoplanes abujensis sp. nov., isolated from Nigerian arid soil.</title>
        <authorList>
            <person name="Ding P."/>
        </authorList>
    </citation>
    <scope>NUCLEOTIDE SEQUENCE [LARGE SCALE GENOMIC DNA]</scope>
    <source>
        <strain evidence="2">TRM88002</strain>
    </source>
</reference>